<accession>A0A7X9RY91</accession>
<dbReference type="EMBL" id="JABANE010000077">
    <property type="protein sequence ID" value="NME70880.1"/>
    <property type="molecule type" value="Genomic_DNA"/>
</dbReference>
<dbReference type="InterPro" id="IPR019861">
    <property type="entry name" value="PorP/SprF_Bacteroidetes"/>
</dbReference>
<dbReference type="NCBIfam" id="TIGR03519">
    <property type="entry name" value="T9SS_PorP_fam"/>
    <property type="match status" value="1"/>
</dbReference>
<comment type="caution">
    <text evidence="2">The sequence shown here is derived from an EMBL/GenBank/DDBJ whole genome shotgun (WGS) entry which is preliminary data.</text>
</comment>
<evidence type="ECO:0000256" key="1">
    <source>
        <dbReference type="SAM" id="Coils"/>
    </source>
</evidence>
<reference evidence="2 3" key="1">
    <citation type="submission" date="2020-04" db="EMBL/GenBank/DDBJ databases">
        <title>Flammeovirga sp. SR4, a novel species isolated from seawater.</title>
        <authorList>
            <person name="Wang X."/>
        </authorList>
    </citation>
    <scope>NUCLEOTIDE SEQUENCE [LARGE SCALE GENOMIC DNA]</scope>
    <source>
        <strain evidence="2 3">ATCC 23126</strain>
    </source>
</reference>
<dbReference type="AlphaFoldDB" id="A0A7X9RY91"/>
<dbReference type="RefSeq" id="WP_169659107.1">
    <property type="nucleotide sequence ID" value="NZ_JABANE010000077.1"/>
</dbReference>
<dbReference type="Pfam" id="PF11751">
    <property type="entry name" value="PorP_SprF"/>
    <property type="match status" value="1"/>
</dbReference>
<evidence type="ECO:0000313" key="3">
    <source>
        <dbReference type="Proteomes" id="UP000576082"/>
    </source>
</evidence>
<proteinExistence type="predicted"/>
<protein>
    <submittedName>
        <fullName evidence="2">PorP/SprF family type IX secretion system membrane protein</fullName>
    </submittedName>
</protein>
<sequence>MKKYLIIIIICALVDLIPVKLHAQQVDTYTHVYDNLYLLNPAGAGVQKKMKAEGVYKRQWLGLPNGPEDITFNIDGYLSNEKIGLGVNLYNSVTNILKKTGVELTYAYHIPINLDHNLSFGLSLGAKSFSIDFSEIKAQDYSDPTLLSHNQSRTNIDGSFGILYNYKKNLNIGFTAKQLFGNEILFEDQKEEKSLTHRLVRHYFAHIDYSMALNDFWTMKPMLIVSSTEGMPSNISAIVSVKYQDFLNLGVTYRNRSGFGFFSKVIVDDQIGIGYAYEYPTTELSAVSSGNHEIALSYFISNKKSKKRQKGRRLTQEDEIILTEQVDQASQEVEKAKEAHKIAQDRLVELEAKVEKLQELNSEQAVALEEVKSEYTAEAPIETIGVDAKYYTVIGTFGKLEFAKEYQKIVRRELKFLTVVVKVQTPSNKTYFFVASKETTNWGEAQDEVNRLNREVKSKLISGTPWVYLKVNE</sequence>
<evidence type="ECO:0000313" key="2">
    <source>
        <dbReference type="EMBL" id="NME70880.1"/>
    </source>
</evidence>
<organism evidence="2 3">
    <name type="scientific">Flammeovirga aprica JL-4</name>
    <dbReference type="NCBI Taxonomy" id="694437"/>
    <lineage>
        <taxon>Bacteria</taxon>
        <taxon>Pseudomonadati</taxon>
        <taxon>Bacteroidota</taxon>
        <taxon>Cytophagia</taxon>
        <taxon>Cytophagales</taxon>
        <taxon>Flammeovirgaceae</taxon>
        <taxon>Flammeovirga</taxon>
    </lineage>
</organism>
<gene>
    <name evidence="2" type="ORF">HHU12_23095</name>
</gene>
<feature type="coiled-coil region" evidence="1">
    <location>
        <begin position="319"/>
        <end position="374"/>
    </location>
</feature>
<dbReference type="Proteomes" id="UP000576082">
    <property type="component" value="Unassembled WGS sequence"/>
</dbReference>
<keyword evidence="1" id="KW-0175">Coiled coil</keyword>
<keyword evidence="3" id="KW-1185">Reference proteome</keyword>
<name>A0A7X9RY91_9BACT</name>